<dbReference type="Proteomes" id="UP000694415">
    <property type="component" value="Unplaced"/>
</dbReference>
<name>A0A8C6HL75_MUSSI</name>
<evidence type="ECO:0000313" key="2">
    <source>
        <dbReference type="Ensembl" id="ENSMSIP00000022700.1"/>
    </source>
</evidence>
<organism evidence="2 3">
    <name type="scientific">Mus spicilegus</name>
    <name type="common">Mound-building mouse</name>
    <dbReference type="NCBI Taxonomy" id="10103"/>
    <lineage>
        <taxon>Eukaryota</taxon>
        <taxon>Metazoa</taxon>
        <taxon>Chordata</taxon>
        <taxon>Craniata</taxon>
        <taxon>Vertebrata</taxon>
        <taxon>Euteleostomi</taxon>
        <taxon>Mammalia</taxon>
        <taxon>Eutheria</taxon>
        <taxon>Euarchontoglires</taxon>
        <taxon>Glires</taxon>
        <taxon>Rodentia</taxon>
        <taxon>Myomorpha</taxon>
        <taxon>Muroidea</taxon>
        <taxon>Muridae</taxon>
        <taxon>Murinae</taxon>
        <taxon>Mus</taxon>
        <taxon>Mus</taxon>
    </lineage>
</organism>
<keyword evidence="1" id="KW-1133">Transmembrane helix</keyword>
<reference evidence="2" key="2">
    <citation type="submission" date="2025-09" db="UniProtKB">
        <authorList>
            <consortium name="Ensembl"/>
        </authorList>
    </citation>
    <scope>IDENTIFICATION</scope>
</reference>
<dbReference type="AlphaFoldDB" id="A0A8C6HL75"/>
<keyword evidence="3" id="KW-1185">Reference proteome</keyword>
<proteinExistence type="predicted"/>
<sequence length="57" mass="6552">MLCFSLMCPLVSKRLHLGYLFCMLHFCLPSSPFALFLFHSRAFLNCFLPQPLPSPCD</sequence>
<accession>A0A8C6HL75</accession>
<dbReference type="GeneTree" id="ENSGT01100000267037"/>
<keyword evidence="1" id="KW-0812">Transmembrane</keyword>
<feature type="transmembrane region" description="Helical" evidence="1">
    <location>
        <begin position="17"/>
        <end position="38"/>
    </location>
</feature>
<evidence type="ECO:0000313" key="3">
    <source>
        <dbReference type="Proteomes" id="UP000694415"/>
    </source>
</evidence>
<protein>
    <submittedName>
        <fullName evidence="2">Uncharacterized protein</fullName>
    </submittedName>
</protein>
<reference evidence="2" key="1">
    <citation type="submission" date="2025-08" db="UniProtKB">
        <authorList>
            <consortium name="Ensembl"/>
        </authorList>
    </citation>
    <scope>IDENTIFICATION</scope>
</reference>
<evidence type="ECO:0000256" key="1">
    <source>
        <dbReference type="SAM" id="Phobius"/>
    </source>
</evidence>
<dbReference type="Ensembl" id="ENSMSIT00000028629.1">
    <property type="protein sequence ID" value="ENSMSIP00000022700.1"/>
    <property type="gene ID" value="ENSMSIG00000019283.1"/>
</dbReference>
<keyword evidence="1" id="KW-0472">Membrane</keyword>